<dbReference type="PANTHER" id="PTHR30126">
    <property type="entry name" value="HTH-TYPE TRANSCRIPTIONAL REGULATOR"/>
    <property type="match status" value="1"/>
</dbReference>
<evidence type="ECO:0000313" key="8">
    <source>
        <dbReference type="EMBL" id="QOT78855.1"/>
    </source>
</evidence>
<dbReference type="Proteomes" id="UP000397656">
    <property type="component" value="Chromosome 2"/>
</dbReference>
<dbReference type="Gene3D" id="3.40.190.10">
    <property type="entry name" value="Periplasmic binding protein-like II"/>
    <property type="match status" value="2"/>
</dbReference>
<protein>
    <submittedName>
        <fullName evidence="8">LysR family transcriptional regulator</fullName>
    </submittedName>
</protein>
<name>A0A643FXS9_9BURK</name>
<dbReference type="Pfam" id="PF00126">
    <property type="entry name" value="HTH_1"/>
    <property type="match status" value="1"/>
</dbReference>
<dbReference type="GO" id="GO:0003700">
    <property type="term" value="F:DNA-binding transcription factor activity"/>
    <property type="evidence" value="ECO:0007669"/>
    <property type="project" value="InterPro"/>
</dbReference>
<evidence type="ECO:0000259" key="6">
    <source>
        <dbReference type="Pfam" id="PF00126"/>
    </source>
</evidence>
<proteinExistence type="inferred from homology"/>
<comment type="similarity">
    <text evidence="1">Belongs to the LysR transcriptional regulatory family.</text>
</comment>
<evidence type="ECO:0000259" key="7">
    <source>
        <dbReference type="Pfam" id="PF03466"/>
    </source>
</evidence>
<keyword evidence="4" id="KW-0804">Transcription</keyword>
<dbReference type="AlphaFoldDB" id="A0A643FXS9"/>
<gene>
    <name evidence="8" type="ORF">F7R26_029105</name>
</gene>
<dbReference type="InterPro" id="IPR005119">
    <property type="entry name" value="LysR_subst-bd"/>
</dbReference>
<evidence type="ECO:0000256" key="3">
    <source>
        <dbReference type="ARBA" id="ARBA00023125"/>
    </source>
</evidence>
<keyword evidence="3" id="KW-0238">DNA-binding</keyword>
<dbReference type="GO" id="GO:0000976">
    <property type="term" value="F:transcription cis-regulatory region binding"/>
    <property type="evidence" value="ECO:0007669"/>
    <property type="project" value="TreeGrafter"/>
</dbReference>
<sequence>MLHVHRARAAPSIAPVDRKQRDGKPGALPAQRDTRRDTSSGARVPRVNTRILHTFITLFNAGSVASVADRLRVSRATVLYQLHSLEDRVGTLFYVQPDGVLSPTPLALEMAPKVRSMLGIWTALVGDATACEGVSEAGRLRIGVAGVAELVAPHVLAHVNRMHPRMDAMAVPLATEGALVQALRSSAIQLGLSLGAADGFQVVTDCVAMHCRMMLVCARSHHARFMAAPVHALPWLLEDSMPGLCADLGVWFRAVLAGGEARVRAQSAGVLLDLLSAGLGVTLLPEIGLRRHLAERDLVMLRPAAPFTAPPPVHLCVVAASTTRSAACQRTLARDLYRALVADMEAGATCQA</sequence>
<feature type="domain" description="LysR substrate-binding" evidence="7">
    <location>
        <begin position="136"/>
        <end position="329"/>
    </location>
</feature>
<feature type="domain" description="HTH lysR-type" evidence="6">
    <location>
        <begin position="51"/>
        <end position="105"/>
    </location>
</feature>
<evidence type="ECO:0000256" key="5">
    <source>
        <dbReference type="SAM" id="MobiDB-lite"/>
    </source>
</evidence>
<dbReference type="PANTHER" id="PTHR30126:SF39">
    <property type="entry name" value="HTH-TYPE TRANSCRIPTIONAL REGULATOR CYSL"/>
    <property type="match status" value="1"/>
</dbReference>
<dbReference type="SUPFAM" id="SSF53850">
    <property type="entry name" value="Periplasmic binding protein-like II"/>
    <property type="match status" value="1"/>
</dbReference>
<feature type="region of interest" description="Disordered" evidence="5">
    <location>
        <begin position="1"/>
        <end position="43"/>
    </location>
</feature>
<dbReference type="Gene3D" id="1.10.10.10">
    <property type="entry name" value="Winged helix-like DNA-binding domain superfamily/Winged helix DNA-binding domain"/>
    <property type="match status" value="1"/>
</dbReference>
<accession>A0A643FXS9</accession>
<evidence type="ECO:0000256" key="2">
    <source>
        <dbReference type="ARBA" id="ARBA00023015"/>
    </source>
</evidence>
<dbReference type="SUPFAM" id="SSF46785">
    <property type="entry name" value="Winged helix' DNA-binding domain"/>
    <property type="match status" value="1"/>
</dbReference>
<reference evidence="8 9" key="1">
    <citation type="submission" date="2020-10" db="EMBL/GenBank/DDBJ databases">
        <title>Complete genome sequence of Cupriavidus basilensis CCUG 49340T.</title>
        <authorList>
            <person name="Salva-Serra F."/>
            <person name="Donoso R.A."/>
            <person name="Cho K.H."/>
            <person name="Yoo J.A."/>
            <person name="Lee K."/>
            <person name="Yoon S.-H."/>
            <person name="Perez-Pantoja D."/>
            <person name="Moore E.R.B."/>
        </authorList>
    </citation>
    <scope>NUCLEOTIDE SEQUENCE [LARGE SCALE GENOMIC DNA]</scope>
    <source>
        <strain evidence="9">CCUG 49340</strain>
    </source>
</reference>
<evidence type="ECO:0000313" key="9">
    <source>
        <dbReference type="Proteomes" id="UP000397656"/>
    </source>
</evidence>
<dbReference type="Pfam" id="PF03466">
    <property type="entry name" value="LysR_substrate"/>
    <property type="match status" value="1"/>
</dbReference>
<dbReference type="InterPro" id="IPR000847">
    <property type="entry name" value="LysR_HTH_N"/>
</dbReference>
<evidence type="ECO:0000256" key="4">
    <source>
        <dbReference type="ARBA" id="ARBA00023163"/>
    </source>
</evidence>
<dbReference type="RefSeq" id="WP_150985568.1">
    <property type="nucleotide sequence ID" value="NZ_CP062804.1"/>
</dbReference>
<dbReference type="GeneID" id="98405015"/>
<dbReference type="InterPro" id="IPR036388">
    <property type="entry name" value="WH-like_DNA-bd_sf"/>
</dbReference>
<evidence type="ECO:0000256" key="1">
    <source>
        <dbReference type="ARBA" id="ARBA00009437"/>
    </source>
</evidence>
<organism evidence="8 9">
    <name type="scientific">Cupriavidus basilensis</name>
    <dbReference type="NCBI Taxonomy" id="68895"/>
    <lineage>
        <taxon>Bacteria</taxon>
        <taxon>Pseudomonadati</taxon>
        <taxon>Pseudomonadota</taxon>
        <taxon>Betaproteobacteria</taxon>
        <taxon>Burkholderiales</taxon>
        <taxon>Burkholderiaceae</taxon>
        <taxon>Cupriavidus</taxon>
    </lineage>
</organism>
<dbReference type="InterPro" id="IPR036390">
    <property type="entry name" value="WH_DNA-bd_sf"/>
</dbReference>
<keyword evidence="2" id="KW-0805">Transcription regulation</keyword>
<dbReference type="EMBL" id="CP062804">
    <property type="protein sequence ID" value="QOT78855.1"/>
    <property type="molecule type" value="Genomic_DNA"/>
</dbReference>